<evidence type="ECO:0000256" key="5">
    <source>
        <dbReference type="ARBA" id="ARBA00022737"/>
    </source>
</evidence>
<comment type="subcellular location">
    <subcellularLocation>
        <location evidence="1">Nucleus</location>
        <location evidence="1">Nucleolus</location>
    </subcellularLocation>
</comment>
<feature type="domain" description="U3 small nucleolar RNA-associated protein 15 C-terminal" evidence="10">
    <location>
        <begin position="444"/>
        <end position="572"/>
    </location>
</feature>
<keyword evidence="11" id="KW-0547">Nucleotide-binding</keyword>
<keyword evidence="6" id="KW-0539">Nucleus</keyword>
<reference evidence="11" key="1">
    <citation type="journal article" date="2020" name="Ecol. Evol.">
        <title>Genome structure and content of the rice root-knot nematode (Meloidogyne graminicola).</title>
        <authorList>
            <person name="Phan N.T."/>
            <person name="Danchin E.G.J."/>
            <person name="Klopp C."/>
            <person name="Perfus-Barbeoch L."/>
            <person name="Kozlowski D.K."/>
            <person name="Koutsovoulos G.D."/>
            <person name="Lopez-Roques C."/>
            <person name="Bouchez O."/>
            <person name="Zahm M."/>
            <person name="Besnard G."/>
            <person name="Bellafiore S."/>
        </authorList>
    </citation>
    <scope>NUCLEOTIDE SEQUENCE</scope>
    <source>
        <strain evidence="11">VN-18</strain>
    </source>
</reference>
<dbReference type="Pfam" id="PF00400">
    <property type="entry name" value="WD40"/>
    <property type="match status" value="3"/>
</dbReference>
<evidence type="ECO:0000313" key="12">
    <source>
        <dbReference type="Proteomes" id="UP000605970"/>
    </source>
</evidence>
<evidence type="ECO:0000256" key="2">
    <source>
        <dbReference type="ARBA" id="ARBA00018260"/>
    </source>
</evidence>
<feature type="compositionally biased region" description="Acidic residues" evidence="9">
    <location>
        <begin position="629"/>
        <end position="643"/>
    </location>
</feature>
<evidence type="ECO:0000256" key="8">
    <source>
        <dbReference type="PROSITE-ProRule" id="PRU00221"/>
    </source>
</evidence>
<sequence>MKKRKKMRKIKENNFLKLHVVMFLKDVEEINAEEEILAHCNKNAKKKMTTHFKPITPFKHYNDDGLSEEQKYWMLMEESALFEESCSSCDFKPCPPYSLAIAGGNRVIVFDTTTAEPISIYSRFKTSLCSVKYRHDGALLGVSTENGFLQFFDTHSEKPRKQGLRTPIRTIKAHKSQIYSFQFDLTGYKVASFSDDCYTKLFDLAIENSSPIWSCGAHTDFIRTGGFVTNSDYLLATGSYDQTIRLWDTRQDGSSFVREFNHGLPVEKLLFIDSQENLFVSSGGPLIKFWDLNSGQMVKELKIHKKMVTSLSLSKDNSFLLTGSTDRRLNVVKLDNFDLVNTWRFDAPIKTLAIDPLDKHFAFGLGNNNFAIWKRKEEVKDKNNKKKRTEKQLKKKLKKREEEDERRPKGLVIFKKEREGEQERVEIELTQRQLEQKLDGWSMQLGDHDYLLREGRVQELVSTVLTKLKEFSLEYIFAVFHQIRIRQQLKLSLSELDRHRLCILFEFLSKNISNKQFFDILYDVINTALEIYFQKPLTNDVRTAIQSLQTTLTKEIEKGKEQCQNFGLFEMLKNSNRIKINEQNFEDDEEESEEEEKEEINNNEKGKEINGDLINSIKTQLNGKINNNNEEEEEDSEEDDDDDNRTTSTSSVHKFTKRLLKIFNLHLLNCFVLHFKYK</sequence>
<feature type="repeat" description="WD" evidence="8">
    <location>
        <begin position="215"/>
        <end position="257"/>
    </location>
</feature>
<keyword evidence="12" id="KW-1185">Reference proteome</keyword>
<proteinExistence type="predicted"/>
<feature type="region of interest" description="Disordered" evidence="9">
    <location>
        <begin position="381"/>
        <end position="402"/>
    </location>
</feature>
<dbReference type="InterPro" id="IPR018983">
    <property type="entry name" value="U3_snoRNA-assocProt_15_C"/>
</dbReference>
<dbReference type="SUPFAM" id="SSF50978">
    <property type="entry name" value="WD40 repeat-like"/>
    <property type="match status" value="1"/>
</dbReference>
<comment type="caution">
    <text evidence="11">The sequence shown here is derived from an EMBL/GenBank/DDBJ whole genome shotgun (WGS) entry which is preliminary data.</text>
</comment>
<feature type="region of interest" description="Disordered" evidence="9">
    <location>
        <begin position="580"/>
        <end position="650"/>
    </location>
</feature>
<evidence type="ECO:0000313" key="11">
    <source>
        <dbReference type="EMBL" id="KAF7639166.1"/>
    </source>
</evidence>
<keyword evidence="11" id="KW-0378">Hydrolase</keyword>
<keyword evidence="5" id="KW-0677">Repeat</keyword>
<dbReference type="PROSITE" id="PS50082">
    <property type="entry name" value="WD_REPEATS_2"/>
    <property type="match status" value="2"/>
</dbReference>
<feature type="compositionally biased region" description="Basic residues" evidence="9">
    <location>
        <begin position="383"/>
        <end position="398"/>
    </location>
</feature>
<dbReference type="Gene3D" id="2.130.10.10">
    <property type="entry name" value="YVTN repeat-like/Quinoprotein amine dehydrogenase"/>
    <property type="match status" value="2"/>
</dbReference>
<dbReference type="InterPro" id="IPR019775">
    <property type="entry name" value="WD40_repeat_CS"/>
</dbReference>
<keyword evidence="3" id="KW-0698">rRNA processing</keyword>
<accession>A0A8T0A1H0</accession>
<evidence type="ECO:0000259" key="10">
    <source>
        <dbReference type="Pfam" id="PF09384"/>
    </source>
</evidence>
<dbReference type="GO" id="GO:0005730">
    <property type="term" value="C:nucleolus"/>
    <property type="evidence" value="ECO:0007669"/>
    <property type="project" value="UniProtKB-SubCell"/>
</dbReference>
<dbReference type="Proteomes" id="UP000605970">
    <property type="component" value="Unassembled WGS sequence"/>
</dbReference>
<evidence type="ECO:0000256" key="6">
    <source>
        <dbReference type="ARBA" id="ARBA00023242"/>
    </source>
</evidence>
<name>A0A8T0A1H0_9BILA</name>
<dbReference type="SMART" id="SM00320">
    <property type="entry name" value="WD40"/>
    <property type="match status" value="6"/>
</dbReference>
<gene>
    <name evidence="11" type="ORF">Mgra_00001399</name>
</gene>
<keyword evidence="11" id="KW-0067">ATP-binding</keyword>
<feature type="compositionally biased region" description="Acidic residues" evidence="9">
    <location>
        <begin position="584"/>
        <end position="598"/>
    </location>
</feature>
<dbReference type="InterPro" id="IPR015943">
    <property type="entry name" value="WD40/YVTN_repeat-like_dom_sf"/>
</dbReference>
<dbReference type="GO" id="GO:0006364">
    <property type="term" value="P:rRNA processing"/>
    <property type="evidence" value="ECO:0007669"/>
    <property type="project" value="UniProtKB-KW"/>
</dbReference>
<protein>
    <recommendedName>
        <fullName evidence="2">U3 small nucleolar RNA-associated protein 15 homolog</fullName>
    </recommendedName>
</protein>
<dbReference type="OrthoDB" id="431715at2759"/>
<dbReference type="InterPro" id="IPR001680">
    <property type="entry name" value="WD40_rpt"/>
</dbReference>
<evidence type="ECO:0000256" key="3">
    <source>
        <dbReference type="ARBA" id="ARBA00022552"/>
    </source>
</evidence>
<evidence type="ECO:0000256" key="4">
    <source>
        <dbReference type="ARBA" id="ARBA00022574"/>
    </source>
</evidence>
<dbReference type="GO" id="GO:0045943">
    <property type="term" value="P:positive regulation of transcription by RNA polymerase I"/>
    <property type="evidence" value="ECO:0007669"/>
    <property type="project" value="TreeGrafter"/>
</dbReference>
<organism evidence="11 12">
    <name type="scientific">Meloidogyne graminicola</name>
    <dbReference type="NCBI Taxonomy" id="189291"/>
    <lineage>
        <taxon>Eukaryota</taxon>
        <taxon>Metazoa</taxon>
        <taxon>Ecdysozoa</taxon>
        <taxon>Nematoda</taxon>
        <taxon>Chromadorea</taxon>
        <taxon>Rhabditida</taxon>
        <taxon>Tylenchina</taxon>
        <taxon>Tylenchomorpha</taxon>
        <taxon>Tylenchoidea</taxon>
        <taxon>Meloidogynidae</taxon>
        <taxon>Meloidogyninae</taxon>
        <taxon>Meloidogyne</taxon>
    </lineage>
</organism>
<comment type="function">
    <text evidence="7">Ribosome biogenesis factor. Involved in nucleolar processing of pre-18S ribosomal RNA. Required for optimal pre-ribosomal RNA transcription by RNA polymerase I. Part of the small subunit (SSU) processome, first precursor of the small eukaryotic ribosomal subunit. During the assembly of the SSU processome in the nucleolus, many ribosome biogenesis factors, an RNA chaperone and ribosomal proteins associate with the nascent pre-rRNA and work in concert to generate RNA folding, modifications, rearrangements and cleavage as well as targeted degradation of pre-ribosomal RNA by the RNA exosome.</text>
</comment>
<dbReference type="PANTHER" id="PTHR19924:SF26">
    <property type="entry name" value="U3 SMALL NUCLEOLAR RNA-ASSOCIATED PROTEIN 15 HOMOLOG"/>
    <property type="match status" value="1"/>
</dbReference>
<dbReference type="PANTHER" id="PTHR19924">
    <property type="entry name" value="UTP15 U3 SMALL NUCLEOLAR RNA-ASSOCIATED PROTEIN 15 FAMILY MEMBER"/>
    <property type="match status" value="1"/>
</dbReference>
<dbReference type="InterPro" id="IPR036322">
    <property type="entry name" value="WD40_repeat_dom_sf"/>
</dbReference>
<evidence type="ECO:0000256" key="1">
    <source>
        <dbReference type="ARBA" id="ARBA00004604"/>
    </source>
</evidence>
<dbReference type="AlphaFoldDB" id="A0A8T0A1H0"/>
<dbReference type="EMBL" id="JABEBT010000007">
    <property type="protein sequence ID" value="KAF7639166.1"/>
    <property type="molecule type" value="Genomic_DNA"/>
</dbReference>
<keyword evidence="11" id="KW-0347">Helicase</keyword>
<feature type="compositionally biased region" description="Basic and acidic residues" evidence="9">
    <location>
        <begin position="599"/>
        <end position="610"/>
    </location>
</feature>
<dbReference type="PROSITE" id="PS00678">
    <property type="entry name" value="WD_REPEATS_1"/>
    <property type="match status" value="1"/>
</dbReference>
<feature type="compositionally biased region" description="Polar residues" evidence="9">
    <location>
        <begin position="616"/>
        <end position="625"/>
    </location>
</feature>
<keyword evidence="4 8" id="KW-0853">WD repeat</keyword>
<feature type="repeat" description="WD" evidence="8">
    <location>
        <begin position="301"/>
        <end position="342"/>
    </location>
</feature>
<dbReference type="Pfam" id="PF09384">
    <property type="entry name" value="UTP15_C"/>
    <property type="match status" value="1"/>
</dbReference>
<evidence type="ECO:0000256" key="7">
    <source>
        <dbReference type="ARBA" id="ARBA00045437"/>
    </source>
</evidence>
<evidence type="ECO:0000256" key="9">
    <source>
        <dbReference type="SAM" id="MobiDB-lite"/>
    </source>
</evidence>
<dbReference type="GO" id="GO:0004386">
    <property type="term" value="F:helicase activity"/>
    <property type="evidence" value="ECO:0007669"/>
    <property type="project" value="UniProtKB-KW"/>
</dbReference>